<dbReference type="InterPro" id="IPR013762">
    <property type="entry name" value="Integrase-like_cat_sf"/>
</dbReference>
<gene>
    <name evidence="8" type="ORF">AWB78_08503</name>
</gene>
<dbReference type="InterPro" id="IPR044068">
    <property type="entry name" value="CB"/>
</dbReference>
<evidence type="ECO:0000256" key="4">
    <source>
        <dbReference type="ARBA" id="ARBA00023172"/>
    </source>
</evidence>
<proteinExistence type="inferred from homology"/>
<dbReference type="OrthoDB" id="5415821at2"/>
<accession>A0A158EK47</accession>
<keyword evidence="4" id="KW-0233">DNA recombination</keyword>
<dbReference type="PANTHER" id="PTHR30349">
    <property type="entry name" value="PHAGE INTEGRASE-RELATED"/>
    <property type="match status" value="1"/>
</dbReference>
<dbReference type="GO" id="GO:0006310">
    <property type="term" value="P:DNA recombination"/>
    <property type="evidence" value="ECO:0007669"/>
    <property type="project" value="UniProtKB-KW"/>
</dbReference>
<dbReference type="SUPFAM" id="SSF56349">
    <property type="entry name" value="DNA breaking-rejoining enzymes"/>
    <property type="match status" value="1"/>
</dbReference>
<reference evidence="8" key="1">
    <citation type="submission" date="2016-01" db="EMBL/GenBank/DDBJ databases">
        <authorList>
            <person name="Peeters C."/>
        </authorList>
    </citation>
    <scope>NUCLEOTIDE SEQUENCE</scope>
    <source>
        <strain evidence="8">LMG 29321</strain>
    </source>
</reference>
<dbReference type="PROSITE" id="PS51898">
    <property type="entry name" value="TYR_RECOMBINASE"/>
    <property type="match status" value="1"/>
</dbReference>
<keyword evidence="2" id="KW-0229">DNA integration</keyword>
<dbReference type="InterPro" id="IPR004107">
    <property type="entry name" value="Integrase_SAM-like_N"/>
</dbReference>
<evidence type="ECO:0000256" key="5">
    <source>
        <dbReference type="PROSITE-ProRule" id="PRU01248"/>
    </source>
</evidence>
<dbReference type="InterPro" id="IPR050090">
    <property type="entry name" value="Tyrosine_recombinase_XerCD"/>
</dbReference>
<evidence type="ECO:0000259" key="6">
    <source>
        <dbReference type="PROSITE" id="PS51898"/>
    </source>
</evidence>
<dbReference type="Gene3D" id="1.10.150.130">
    <property type="match status" value="1"/>
</dbReference>
<evidence type="ECO:0000313" key="9">
    <source>
        <dbReference type="Proteomes" id="UP000071859"/>
    </source>
</evidence>
<evidence type="ECO:0000256" key="2">
    <source>
        <dbReference type="ARBA" id="ARBA00022908"/>
    </source>
</evidence>
<evidence type="ECO:0000313" key="8">
    <source>
        <dbReference type="EMBL" id="SAL07262.1"/>
    </source>
</evidence>
<dbReference type="Pfam" id="PF00589">
    <property type="entry name" value="Phage_integrase"/>
    <property type="match status" value="1"/>
</dbReference>
<dbReference type="GO" id="GO:0015074">
    <property type="term" value="P:DNA integration"/>
    <property type="evidence" value="ECO:0007669"/>
    <property type="project" value="UniProtKB-KW"/>
</dbReference>
<keyword evidence="9" id="KW-1185">Reference proteome</keyword>
<dbReference type="InterPro" id="IPR010998">
    <property type="entry name" value="Integrase_recombinase_N"/>
</dbReference>
<dbReference type="InterPro" id="IPR002104">
    <property type="entry name" value="Integrase_catalytic"/>
</dbReference>
<comment type="caution">
    <text evidence="8">The sequence shown here is derived from an EMBL/GenBank/DDBJ whole genome shotgun (WGS) entry which is preliminary data.</text>
</comment>
<dbReference type="PANTHER" id="PTHR30349:SF41">
    <property type="entry name" value="INTEGRASE_RECOMBINASE PROTEIN MJ0367-RELATED"/>
    <property type="match status" value="1"/>
</dbReference>
<organism evidence="8 9">
    <name type="scientific">Caballeronia calidae</name>
    <dbReference type="NCBI Taxonomy" id="1777139"/>
    <lineage>
        <taxon>Bacteria</taxon>
        <taxon>Pseudomonadati</taxon>
        <taxon>Pseudomonadota</taxon>
        <taxon>Betaproteobacteria</taxon>
        <taxon>Burkholderiales</taxon>
        <taxon>Burkholderiaceae</taxon>
        <taxon>Caballeronia</taxon>
    </lineage>
</organism>
<feature type="domain" description="Tyr recombinase" evidence="6">
    <location>
        <begin position="122"/>
        <end position="307"/>
    </location>
</feature>
<dbReference type="EMBL" id="FCOX02000193">
    <property type="protein sequence ID" value="SAL07262.1"/>
    <property type="molecule type" value="Genomic_DNA"/>
</dbReference>
<dbReference type="Proteomes" id="UP000071859">
    <property type="component" value="Unassembled WGS sequence"/>
</dbReference>
<sequence>MKSTVSFPALLQRFFTERLMQQRQASPHTISSYRDTFRLLLRFANKRLHKPPDHLAFEDINAPLVAAFLNDLEKTRAISARTRNLRLTAIRSFFRYAAFEAPAYSAQIQRVLSMPGKRYDRRLIHFLTRPEVKALLAAPDTNTWCGRRDHALLRLAVETGLRVSEMTGLTCEDVTLGTGAHVDVVGKGRKQRVTPFSKQTARILKVWMREPRIPVDDALFPSVRGGHLSPDAVQRLLKKYTTQAAKGCPSLRKKRVTPHVLRHTAAMELLQAGVDPFNIALWLGHESPQTTQMYLDASLELREKIPANVGPHDGKPVRYRPDSKLATFLKGL</sequence>
<evidence type="ECO:0000256" key="3">
    <source>
        <dbReference type="ARBA" id="ARBA00023125"/>
    </source>
</evidence>
<dbReference type="Pfam" id="PF02899">
    <property type="entry name" value="Phage_int_SAM_1"/>
    <property type="match status" value="1"/>
</dbReference>
<dbReference type="GO" id="GO:0003677">
    <property type="term" value="F:DNA binding"/>
    <property type="evidence" value="ECO:0007669"/>
    <property type="project" value="UniProtKB-UniRule"/>
</dbReference>
<comment type="similarity">
    <text evidence="1">Belongs to the 'phage' integrase family.</text>
</comment>
<protein>
    <submittedName>
        <fullName evidence="8">Integrase domain-containing protein</fullName>
    </submittedName>
</protein>
<name>A0A158EK47_9BURK</name>
<evidence type="ECO:0000259" key="7">
    <source>
        <dbReference type="PROSITE" id="PS51900"/>
    </source>
</evidence>
<dbReference type="RefSeq" id="WP_062613070.1">
    <property type="nucleotide sequence ID" value="NZ_FCOX02000193.1"/>
</dbReference>
<keyword evidence="3 5" id="KW-0238">DNA-binding</keyword>
<dbReference type="InterPro" id="IPR011010">
    <property type="entry name" value="DNA_brk_join_enz"/>
</dbReference>
<dbReference type="Gene3D" id="1.10.443.10">
    <property type="entry name" value="Intergrase catalytic core"/>
    <property type="match status" value="1"/>
</dbReference>
<dbReference type="AlphaFoldDB" id="A0A158EK47"/>
<feature type="domain" description="Core-binding (CB)" evidence="7">
    <location>
        <begin position="5"/>
        <end position="98"/>
    </location>
</feature>
<dbReference type="PROSITE" id="PS51900">
    <property type="entry name" value="CB"/>
    <property type="match status" value="1"/>
</dbReference>
<evidence type="ECO:0000256" key="1">
    <source>
        <dbReference type="ARBA" id="ARBA00008857"/>
    </source>
</evidence>